<keyword evidence="5" id="KW-0574">Periplasm</keyword>
<evidence type="ECO:0000256" key="1">
    <source>
        <dbReference type="ARBA" id="ARBA00004418"/>
    </source>
</evidence>
<dbReference type="InterPro" id="IPR004852">
    <property type="entry name" value="Di-haem_cyt_c_peroxidsae"/>
</dbReference>
<dbReference type="Proteomes" id="UP000186905">
    <property type="component" value="Unassembled WGS sequence"/>
</dbReference>
<keyword evidence="3 9" id="KW-0479">Metal-binding</keyword>
<gene>
    <name evidence="12" type="ORF">BIT28_09970</name>
</gene>
<keyword evidence="2 8" id="KW-0349">Heme</keyword>
<dbReference type="SUPFAM" id="SSF46626">
    <property type="entry name" value="Cytochrome c"/>
    <property type="match status" value="2"/>
</dbReference>
<comment type="caution">
    <text evidence="12">The sequence shown here is derived from an EMBL/GenBank/DDBJ whole genome shotgun (WGS) entry which is preliminary data.</text>
</comment>
<dbReference type="InterPro" id="IPR036909">
    <property type="entry name" value="Cyt_c-like_dom_sf"/>
</dbReference>
<dbReference type="OrthoDB" id="9805202at2"/>
<comment type="PTM">
    <text evidence="8">Binds 2 heme groups per subunit.</text>
</comment>
<feature type="domain" description="Cytochrome c" evidence="11">
    <location>
        <begin position="37"/>
        <end position="170"/>
    </location>
</feature>
<evidence type="ECO:0000256" key="2">
    <source>
        <dbReference type="ARBA" id="ARBA00022617"/>
    </source>
</evidence>
<dbReference type="PROSITE" id="PS51007">
    <property type="entry name" value="CYTC"/>
    <property type="match status" value="2"/>
</dbReference>
<dbReference type="EMBL" id="MJIL01000076">
    <property type="protein sequence ID" value="OLQ75249.1"/>
    <property type="molecule type" value="Genomic_DNA"/>
</dbReference>
<name>A0A1Q9GL31_9GAMM</name>
<comment type="subcellular location">
    <subcellularLocation>
        <location evidence="1">Periplasm</location>
    </subcellularLocation>
</comment>
<protein>
    <submittedName>
        <fullName evidence="12">Photosynthetic protein synthase I</fullName>
    </submittedName>
</protein>
<keyword evidence="13" id="KW-1185">Reference proteome</keyword>
<dbReference type="GO" id="GO:0020037">
    <property type="term" value="F:heme binding"/>
    <property type="evidence" value="ECO:0007669"/>
    <property type="project" value="InterPro"/>
</dbReference>
<dbReference type="GO" id="GO:0046872">
    <property type="term" value="F:metal ion binding"/>
    <property type="evidence" value="ECO:0007669"/>
    <property type="project" value="UniProtKB-KW"/>
</dbReference>
<dbReference type="STRING" id="1903952.BIT28_09970"/>
<feature type="binding site" description="axial binding residue" evidence="9">
    <location>
        <position position="63"/>
    </location>
    <ligand>
        <name>heme c</name>
        <dbReference type="ChEBI" id="CHEBI:61717"/>
        <label>1</label>
    </ligand>
    <ligandPart>
        <name>Fe</name>
        <dbReference type="ChEBI" id="CHEBI:18248"/>
    </ligandPart>
</feature>
<evidence type="ECO:0000313" key="13">
    <source>
        <dbReference type="Proteomes" id="UP000186905"/>
    </source>
</evidence>
<accession>A0A1Q9GL31</accession>
<feature type="binding site" description="covalent" evidence="8">
    <location>
        <position position="59"/>
    </location>
    <ligand>
        <name>heme c</name>
        <dbReference type="ChEBI" id="CHEBI:61717"/>
        <label>1</label>
    </ligand>
</feature>
<evidence type="ECO:0000259" key="11">
    <source>
        <dbReference type="PROSITE" id="PS51007"/>
    </source>
</evidence>
<evidence type="ECO:0000256" key="4">
    <source>
        <dbReference type="ARBA" id="ARBA00022729"/>
    </source>
</evidence>
<dbReference type="GO" id="GO:0042597">
    <property type="term" value="C:periplasmic space"/>
    <property type="evidence" value="ECO:0007669"/>
    <property type="project" value="UniProtKB-SubCell"/>
</dbReference>
<keyword evidence="4 10" id="KW-0732">Signal</keyword>
<feature type="binding site" description="axial binding residue" evidence="9">
    <location>
        <position position="202"/>
    </location>
    <ligand>
        <name>heme c</name>
        <dbReference type="ChEBI" id="CHEBI:61717"/>
        <label>2</label>
    </ligand>
    <ligandPart>
        <name>Fe</name>
        <dbReference type="ChEBI" id="CHEBI:18248"/>
    </ligandPart>
</feature>
<dbReference type="PANTHER" id="PTHR30600">
    <property type="entry name" value="CYTOCHROME C PEROXIDASE-RELATED"/>
    <property type="match status" value="1"/>
</dbReference>
<sequence>MNKTLILAAAASLSFSAWAQNDNNTFGPLPQLKIDTAKAELGKRLFFDARLSGDSMMSCASCHQPESGFAHPDALGPAYIGSKGFRNVPTLINSAYKKTWFHDGRIGTNLNDVTREMITEDWLMNMDMRLMQERIKQDPVYIEMFKKAGYGEPSNGSVRKAIPEYLKTLTSSTTAYDSGKMSAEAKKGFELFKGKAGCSQCHNGPLFSDGIPYNTGVPENFEIFRDPMRHQTFIAFNMFMGNENYMNLKRDVGAHVQSHKADGSDLGKFMTPTLRELKYTAPYMHNGMLATLDDVVAFYNVGGGEDSNKDSRLKPLNLSKQEQQSLVAFLTALSGKPLTSEQHVWKTQDYNYQPIADWRNAKN</sequence>
<feature type="chain" id="PRO_5012141486" evidence="10">
    <location>
        <begin position="20"/>
        <end position="363"/>
    </location>
</feature>
<feature type="signal peptide" evidence="10">
    <location>
        <begin position="1"/>
        <end position="19"/>
    </location>
</feature>
<dbReference type="InterPro" id="IPR051395">
    <property type="entry name" value="Cytochrome_c_Peroxidase/MauG"/>
</dbReference>
<keyword evidence="7 9" id="KW-0408">Iron</keyword>
<evidence type="ECO:0000313" key="12">
    <source>
        <dbReference type="EMBL" id="OLQ75249.1"/>
    </source>
</evidence>
<evidence type="ECO:0000256" key="8">
    <source>
        <dbReference type="PIRSR" id="PIRSR000294-1"/>
    </source>
</evidence>
<feature type="domain" description="Cytochrome c" evidence="11">
    <location>
        <begin position="183"/>
        <end position="334"/>
    </location>
</feature>
<dbReference type="RefSeq" id="WP_075764827.1">
    <property type="nucleotide sequence ID" value="NZ_MJIL01000076.1"/>
</dbReference>
<dbReference type="GO" id="GO:0009055">
    <property type="term" value="F:electron transfer activity"/>
    <property type="evidence" value="ECO:0007669"/>
    <property type="project" value="InterPro"/>
</dbReference>
<dbReference type="PIRSF" id="PIRSF000294">
    <property type="entry name" value="Cytochrome-c_peroxidase"/>
    <property type="match status" value="1"/>
</dbReference>
<feature type="binding site" description="covalent" evidence="8">
    <location>
        <position position="198"/>
    </location>
    <ligand>
        <name>heme c</name>
        <dbReference type="ChEBI" id="CHEBI:61717"/>
        <label>2</label>
    </ligand>
</feature>
<dbReference type="InterPro" id="IPR026259">
    <property type="entry name" value="MauG/Cytc_peroxidase"/>
</dbReference>
<evidence type="ECO:0000256" key="9">
    <source>
        <dbReference type="PIRSR" id="PIRSR000294-2"/>
    </source>
</evidence>
<evidence type="ECO:0000256" key="7">
    <source>
        <dbReference type="ARBA" id="ARBA00023004"/>
    </source>
</evidence>
<feature type="binding site" description="covalent" evidence="8">
    <location>
        <position position="62"/>
    </location>
    <ligand>
        <name>heme c</name>
        <dbReference type="ChEBI" id="CHEBI:61717"/>
        <label>1</label>
    </ligand>
</feature>
<dbReference type="Gene3D" id="1.10.760.10">
    <property type="entry name" value="Cytochrome c-like domain"/>
    <property type="match status" value="2"/>
</dbReference>
<dbReference type="PANTHER" id="PTHR30600:SF10">
    <property type="entry name" value="BLL6722 PROTEIN"/>
    <property type="match status" value="1"/>
</dbReference>
<organism evidence="12 13">
    <name type="scientific">Photobacterium proteolyticum</name>
    <dbReference type="NCBI Taxonomy" id="1903952"/>
    <lineage>
        <taxon>Bacteria</taxon>
        <taxon>Pseudomonadati</taxon>
        <taxon>Pseudomonadota</taxon>
        <taxon>Gammaproteobacteria</taxon>
        <taxon>Vibrionales</taxon>
        <taxon>Vibrionaceae</taxon>
        <taxon>Photobacterium</taxon>
    </lineage>
</organism>
<dbReference type="InterPro" id="IPR009056">
    <property type="entry name" value="Cyt_c-like_dom"/>
</dbReference>
<evidence type="ECO:0000256" key="10">
    <source>
        <dbReference type="SAM" id="SignalP"/>
    </source>
</evidence>
<dbReference type="Pfam" id="PF03150">
    <property type="entry name" value="CCP_MauG"/>
    <property type="match status" value="1"/>
</dbReference>
<feature type="binding site" description="covalent" evidence="8">
    <location>
        <position position="201"/>
    </location>
    <ligand>
        <name>heme c</name>
        <dbReference type="ChEBI" id="CHEBI:61717"/>
        <label>2</label>
    </ligand>
</feature>
<proteinExistence type="predicted"/>
<dbReference type="GO" id="GO:0004130">
    <property type="term" value="F:cytochrome-c peroxidase activity"/>
    <property type="evidence" value="ECO:0007669"/>
    <property type="project" value="TreeGrafter"/>
</dbReference>
<evidence type="ECO:0000256" key="3">
    <source>
        <dbReference type="ARBA" id="ARBA00022723"/>
    </source>
</evidence>
<evidence type="ECO:0000256" key="6">
    <source>
        <dbReference type="ARBA" id="ARBA00023002"/>
    </source>
</evidence>
<dbReference type="AlphaFoldDB" id="A0A1Q9GL31"/>
<comment type="cofactor">
    <cofactor evidence="8">
        <name>heme</name>
        <dbReference type="ChEBI" id="CHEBI:30413"/>
    </cofactor>
    <text evidence="8">Binds 2 heme groups.</text>
</comment>
<evidence type="ECO:0000256" key="5">
    <source>
        <dbReference type="ARBA" id="ARBA00022764"/>
    </source>
</evidence>
<keyword evidence="6" id="KW-0560">Oxidoreductase</keyword>
<reference evidence="12 13" key="1">
    <citation type="submission" date="2016-09" db="EMBL/GenBank/DDBJ databases">
        <title>Photobacterium proteolyticum sp. nov. a protease producing bacterium isolated from ocean sediments of Laizhou Bay.</title>
        <authorList>
            <person name="Li Y."/>
        </authorList>
    </citation>
    <scope>NUCLEOTIDE SEQUENCE [LARGE SCALE GENOMIC DNA]</scope>
    <source>
        <strain evidence="12 13">13-12</strain>
    </source>
</reference>